<evidence type="ECO:0000256" key="1">
    <source>
        <dbReference type="SAM" id="MobiDB-lite"/>
    </source>
</evidence>
<dbReference type="AlphaFoldDB" id="A0A7S1EG56"/>
<gene>
    <name evidence="2" type="ORF">HAND00432_LOCUS24751</name>
</gene>
<feature type="compositionally biased region" description="Basic residues" evidence="1">
    <location>
        <begin position="62"/>
        <end position="72"/>
    </location>
</feature>
<sequence length="548" mass="58699">MEGKVSTQPHGSFAKMMGVIKAAAQPDQTERPGSGTPLSFMDAVSSMQGAFKFKTNVKASAKRKDSRWHHIAPHSPVRNASGGVSPQRKKTVLKIAHHPLERSSTQPSIKAVTEEVEDPRLFFLTPAFSRQATHKTLFRPNTAPPSRGVASSPSNPASRPQSPLPPRPPHVVFESRREERAYLRMHDSALTVGMGPTAAWFFRSGAPGPGKVYYKPGAGSEGEGGERKVLSAHEKGMEKLRALPPAMRSKLGGVMSDQTVSVAAHIDAVIKSSKLGEGLFTRFSRSVTGAGGRSSRVMMLEQWLECMEALGALRGSGEGVVETTLAGLGLSGEQGSSGLLSKNDATDVFMGVCNGEGSRAAGISPQVWAKRAWRARKRQQQEEELDSVGKHPAARRVSFSGADGEGVQGRVVRKLDAPCSPLEGEGFDDSNGKPPPPSRKEVAIPRQRRPVRRGRSASLDSSGMDSGAGGVKARSVATQKGGGEGRRRSMDASPPSANEGDSVRGEKRGRPALRLREGSKVGWIDLVECMKVYNTDCASCFCMMREWG</sequence>
<organism evidence="2">
    <name type="scientific">Hemiselmis andersenii</name>
    <name type="common">Cryptophyte alga</name>
    <dbReference type="NCBI Taxonomy" id="464988"/>
    <lineage>
        <taxon>Eukaryota</taxon>
        <taxon>Cryptophyceae</taxon>
        <taxon>Cryptomonadales</taxon>
        <taxon>Hemiselmidaceae</taxon>
        <taxon>Hemiselmis</taxon>
    </lineage>
</organism>
<protein>
    <submittedName>
        <fullName evidence="2">Uncharacterized protein</fullName>
    </submittedName>
</protein>
<accession>A0A7S1EG56</accession>
<feature type="region of interest" description="Disordered" evidence="1">
    <location>
        <begin position="133"/>
        <end position="170"/>
    </location>
</feature>
<proteinExistence type="predicted"/>
<evidence type="ECO:0000313" key="2">
    <source>
        <dbReference type="EMBL" id="CAD8973750.1"/>
    </source>
</evidence>
<name>A0A7S1EG56_HEMAN</name>
<feature type="region of interest" description="Disordered" evidence="1">
    <location>
        <begin position="62"/>
        <end position="86"/>
    </location>
</feature>
<dbReference type="EMBL" id="HBFX01041135">
    <property type="protein sequence ID" value="CAD8973750.1"/>
    <property type="molecule type" value="Transcribed_RNA"/>
</dbReference>
<feature type="region of interest" description="Disordered" evidence="1">
    <location>
        <begin position="19"/>
        <end position="40"/>
    </location>
</feature>
<feature type="region of interest" description="Disordered" evidence="1">
    <location>
        <begin position="379"/>
        <end position="511"/>
    </location>
</feature>
<feature type="compositionally biased region" description="Basic residues" evidence="1">
    <location>
        <begin position="446"/>
        <end position="455"/>
    </location>
</feature>
<reference evidence="2" key="1">
    <citation type="submission" date="2021-01" db="EMBL/GenBank/DDBJ databases">
        <authorList>
            <person name="Corre E."/>
            <person name="Pelletier E."/>
            <person name="Niang G."/>
            <person name="Scheremetjew M."/>
            <person name="Finn R."/>
            <person name="Kale V."/>
            <person name="Holt S."/>
            <person name="Cochrane G."/>
            <person name="Meng A."/>
            <person name="Brown T."/>
            <person name="Cohen L."/>
        </authorList>
    </citation>
    <scope>NUCLEOTIDE SEQUENCE</scope>
    <source>
        <strain evidence="2">CCMP644</strain>
    </source>
</reference>
<feature type="compositionally biased region" description="Basic and acidic residues" evidence="1">
    <location>
        <begin position="501"/>
        <end position="511"/>
    </location>
</feature>